<dbReference type="Pfam" id="PF20216">
    <property type="entry name" value="DUF6576"/>
    <property type="match status" value="1"/>
</dbReference>
<dbReference type="Proteomes" id="UP000186917">
    <property type="component" value="Unassembled WGS sequence"/>
</dbReference>
<feature type="transmembrane region" description="Helical" evidence="7">
    <location>
        <begin position="145"/>
        <end position="164"/>
    </location>
</feature>
<comment type="similarity">
    <text evidence="2">Belongs to the peptidase S54 family.</text>
</comment>
<keyword evidence="6 7" id="KW-0472">Membrane</keyword>
<feature type="transmembrane region" description="Helical" evidence="7">
    <location>
        <begin position="117"/>
        <end position="139"/>
    </location>
</feature>
<dbReference type="InterPro" id="IPR035952">
    <property type="entry name" value="Rhomboid-like_sf"/>
</dbReference>
<feature type="transmembrane region" description="Helical" evidence="7">
    <location>
        <begin position="21"/>
        <end position="44"/>
    </location>
</feature>
<dbReference type="GO" id="GO:0016020">
    <property type="term" value="C:membrane"/>
    <property type="evidence" value="ECO:0007669"/>
    <property type="project" value="UniProtKB-SubCell"/>
</dbReference>
<dbReference type="RefSeq" id="WP_076376261.1">
    <property type="nucleotide sequence ID" value="NZ_AP017422.1"/>
</dbReference>
<dbReference type="PANTHER" id="PTHR43731">
    <property type="entry name" value="RHOMBOID PROTEASE"/>
    <property type="match status" value="1"/>
</dbReference>
<proteinExistence type="inferred from homology"/>
<dbReference type="OrthoDB" id="680602at2"/>
<reference evidence="11" key="1">
    <citation type="submission" date="2017-01" db="EMBL/GenBank/DDBJ databases">
        <authorList>
            <person name="Varghese N."/>
            <person name="Submissions S."/>
        </authorList>
    </citation>
    <scope>NUCLEOTIDE SEQUENCE [LARGE SCALE GENOMIC DNA]</scope>
    <source>
        <strain evidence="11">DSM 21054</strain>
    </source>
</reference>
<dbReference type="GO" id="GO:0006508">
    <property type="term" value="P:proteolysis"/>
    <property type="evidence" value="ECO:0007669"/>
    <property type="project" value="UniProtKB-KW"/>
</dbReference>
<evidence type="ECO:0000256" key="2">
    <source>
        <dbReference type="ARBA" id="ARBA00009045"/>
    </source>
</evidence>
<keyword evidence="11" id="KW-1185">Reference proteome</keyword>
<feature type="transmembrane region" description="Helical" evidence="7">
    <location>
        <begin position="88"/>
        <end position="105"/>
    </location>
</feature>
<keyword evidence="3 7" id="KW-0812">Transmembrane</keyword>
<organism evidence="10 11">
    <name type="scientific">Filimonas lacunae</name>
    <dbReference type="NCBI Taxonomy" id="477680"/>
    <lineage>
        <taxon>Bacteria</taxon>
        <taxon>Pseudomonadati</taxon>
        <taxon>Bacteroidota</taxon>
        <taxon>Chitinophagia</taxon>
        <taxon>Chitinophagales</taxon>
        <taxon>Chitinophagaceae</taxon>
        <taxon>Filimonas</taxon>
    </lineage>
</organism>
<evidence type="ECO:0000313" key="11">
    <source>
        <dbReference type="Proteomes" id="UP000186917"/>
    </source>
</evidence>
<dbReference type="PANTHER" id="PTHR43731:SF14">
    <property type="entry name" value="PRESENILIN-ASSOCIATED RHOMBOID-LIKE PROTEIN, MITOCHONDRIAL"/>
    <property type="match status" value="1"/>
</dbReference>
<comment type="subcellular location">
    <subcellularLocation>
        <location evidence="1">Membrane</location>
        <topology evidence="1">Multi-pass membrane protein</topology>
    </subcellularLocation>
</comment>
<evidence type="ECO:0000259" key="8">
    <source>
        <dbReference type="Pfam" id="PF01694"/>
    </source>
</evidence>
<evidence type="ECO:0000256" key="6">
    <source>
        <dbReference type="ARBA" id="ARBA00023136"/>
    </source>
</evidence>
<dbReference type="AlphaFoldDB" id="A0A1N7LNX7"/>
<dbReference type="STRING" id="477680.SAMN05421788_1011016"/>
<accession>A0A1N7LNX7</accession>
<keyword evidence="5 7" id="KW-1133">Transmembrane helix</keyword>
<evidence type="ECO:0000256" key="7">
    <source>
        <dbReference type="SAM" id="Phobius"/>
    </source>
</evidence>
<feature type="transmembrane region" description="Helical" evidence="7">
    <location>
        <begin position="200"/>
        <end position="218"/>
    </location>
</feature>
<evidence type="ECO:0000256" key="1">
    <source>
        <dbReference type="ARBA" id="ARBA00004141"/>
    </source>
</evidence>
<dbReference type="EMBL" id="FTOR01000001">
    <property type="protein sequence ID" value="SIS75489.1"/>
    <property type="molecule type" value="Genomic_DNA"/>
</dbReference>
<dbReference type="InterPro" id="IPR022764">
    <property type="entry name" value="Peptidase_S54_rhomboid_dom"/>
</dbReference>
<evidence type="ECO:0000256" key="3">
    <source>
        <dbReference type="ARBA" id="ARBA00022692"/>
    </source>
</evidence>
<evidence type="ECO:0000256" key="4">
    <source>
        <dbReference type="ARBA" id="ARBA00022801"/>
    </source>
</evidence>
<feature type="transmembrane region" description="Helical" evidence="7">
    <location>
        <begin position="176"/>
        <end position="194"/>
    </location>
</feature>
<dbReference type="Gene3D" id="1.20.1540.10">
    <property type="entry name" value="Rhomboid-like"/>
    <property type="match status" value="1"/>
</dbReference>
<sequence>MAVMEQGKRSKMLLGEDNNALTWLIIVNAAVFVVLLFTRIVYLLSYDNGQDALFNAQIFSWLALPASTSQLLTHPWTIFTYMFTHVDVWKVIGSLLWLWAFGYMLQDLSGNKRLVPVYLYGGIAGAVFFVVSANLLPGLHHTGSLSGAVPSLMAIAVAATTLAPRFRLFTMINGGIPLWIVMVVFVIIDITGIAKEGLAVALSHVGGAFIGFIYAWQLKKGNDWGEWMYNLVDKVDGLFNPEKKYNKKSSAQKHFYKASRTPFEKRSNITPQRVDDLLDKINSNGYNSLTDEEKEFLKRASEQQN</sequence>
<dbReference type="SUPFAM" id="SSF144091">
    <property type="entry name" value="Rhomboid-like"/>
    <property type="match status" value="1"/>
</dbReference>
<keyword evidence="4" id="KW-0378">Hydrolase</keyword>
<keyword evidence="10" id="KW-0645">Protease</keyword>
<protein>
    <submittedName>
        <fullName evidence="10">Membrane associated serine protease, rhomboid family</fullName>
    </submittedName>
</protein>
<dbReference type="InterPro" id="IPR050925">
    <property type="entry name" value="Rhomboid_protease_S54"/>
</dbReference>
<feature type="domain" description="Peptidase S54 rhomboid" evidence="8">
    <location>
        <begin position="74"/>
        <end position="218"/>
    </location>
</feature>
<name>A0A1N7LNX7_9BACT</name>
<dbReference type="InterPro" id="IPR046483">
    <property type="entry name" value="DUF6576"/>
</dbReference>
<evidence type="ECO:0000256" key="5">
    <source>
        <dbReference type="ARBA" id="ARBA00022989"/>
    </source>
</evidence>
<dbReference type="GO" id="GO:0004252">
    <property type="term" value="F:serine-type endopeptidase activity"/>
    <property type="evidence" value="ECO:0007669"/>
    <property type="project" value="InterPro"/>
</dbReference>
<evidence type="ECO:0000259" key="9">
    <source>
        <dbReference type="Pfam" id="PF20216"/>
    </source>
</evidence>
<feature type="domain" description="DUF6576" evidence="9">
    <location>
        <begin position="272"/>
        <end position="302"/>
    </location>
</feature>
<evidence type="ECO:0000313" key="10">
    <source>
        <dbReference type="EMBL" id="SIS75489.1"/>
    </source>
</evidence>
<gene>
    <name evidence="10" type="ORF">SAMN05421788_1011016</name>
</gene>
<dbReference type="Pfam" id="PF01694">
    <property type="entry name" value="Rhomboid"/>
    <property type="match status" value="1"/>
</dbReference>